<dbReference type="Proteomes" id="UP000195652">
    <property type="component" value="Chromosome"/>
</dbReference>
<evidence type="ECO:0000313" key="2">
    <source>
        <dbReference type="EMBL" id="ARU45594.1"/>
    </source>
</evidence>
<dbReference type="KEGG" id="csil:CBE74_02725"/>
<dbReference type="GeneID" id="75007195"/>
<reference evidence="2 3" key="3">
    <citation type="journal article" date="2020" name="Int. J. Syst. Evol. Microbiol.">
        <title>Corynebacterium silvaticum sp. nov., a unique group of NTTB corynebacteria in wild boar and roe deer.</title>
        <authorList>
            <person name="Dangel A."/>
            <person name="Berger A."/>
            <person name="Rau J."/>
            <person name="Eisenberg T."/>
            <person name="Kampfer P."/>
            <person name="Margos G."/>
            <person name="Contzen M."/>
            <person name="Busse H.J."/>
            <person name="Konrad R."/>
            <person name="Peters M."/>
            <person name="Sting R."/>
            <person name="Sing A."/>
        </authorList>
    </citation>
    <scope>NUCLEOTIDE SEQUENCE [LARGE SCALE GENOMIC DNA]</scope>
    <source>
        <strain evidence="2 3">PO100/5</strain>
    </source>
</reference>
<accession>A0A7Y4P9M9</accession>
<keyword evidence="1" id="KW-0472">Membrane</keyword>
<dbReference type="EMBL" id="CP021417">
    <property type="protein sequence ID" value="ARU45594.1"/>
    <property type="molecule type" value="Genomic_DNA"/>
</dbReference>
<reference evidence="2 3" key="1">
    <citation type="journal article" date="2014" name="BMC Vet. Res.">
        <title>First report of Corynebacterium pseudotuberculosis from caseous lymphadenitis lesions in Black Alentejano pig (Sus scrofa domesticus).</title>
        <authorList>
            <person name="Oliveira M."/>
            <person name="Barroco C."/>
            <person name="Mottola C."/>
            <person name="Santos R."/>
            <person name="Lemsaddek A."/>
            <person name="Tavares L."/>
            <person name="Semedo-Lemsaddek T."/>
        </authorList>
    </citation>
    <scope>NUCLEOTIDE SEQUENCE [LARGE SCALE GENOMIC DNA]</scope>
    <source>
        <strain evidence="2 3">PO100/5</strain>
    </source>
</reference>
<proteinExistence type="predicted"/>
<keyword evidence="1" id="KW-0812">Transmembrane</keyword>
<evidence type="ECO:0000313" key="3">
    <source>
        <dbReference type="Proteomes" id="UP000195652"/>
    </source>
</evidence>
<protein>
    <submittedName>
        <fullName evidence="2">DUF3017 domain-containing protein</fullName>
    </submittedName>
</protein>
<dbReference type="AlphaFoldDB" id="A0A7Y4P9M9"/>
<keyword evidence="1" id="KW-1133">Transmembrane helix</keyword>
<name>A0A7Y4P9M9_9CORY</name>
<organism evidence="2 3">
    <name type="scientific">Corynebacterium silvaticum</name>
    <dbReference type="NCBI Taxonomy" id="2320431"/>
    <lineage>
        <taxon>Bacteria</taxon>
        <taxon>Bacillati</taxon>
        <taxon>Actinomycetota</taxon>
        <taxon>Actinomycetes</taxon>
        <taxon>Mycobacteriales</taxon>
        <taxon>Corynebacteriaceae</taxon>
        <taxon>Corynebacterium</taxon>
    </lineage>
</organism>
<feature type="transmembrane region" description="Helical" evidence="1">
    <location>
        <begin position="48"/>
        <end position="65"/>
    </location>
</feature>
<feature type="transmembrane region" description="Helical" evidence="1">
    <location>
        <begin position="23"/>
        <end position="42"/>
    </location>
</feature>
<reference evidence="2 3" key="2">
    <citation type="journal article" date="2020" name="Antonie Van Leeuwenhoek">
        <title>Phylogenomic characterisation of a novel corynebacterial species pathogenic to animals.</title>
        <authorList>
            <person name="Moller J."/>
            <person name="Musella L."/>
            <person name="Melnikov V."/>
            <person name="Geissdorfer W."/>
            <person name="Burkovski A."/>
            <person name="Sangal V."/>
        </authorList>
    </citation>
    <scope>NUCLEOTIDE SEQUENCE [LARGE SCALE GENOMIC DNA]</scope>
    <source>
        <strain evidence="2 3">PO100/5</strain>
    </source>
</reference>
<dbReference type="RefSeq" id="WP_087453448.1">
    <property type="nucleotide sequence ID" value="NZ_CP021417.2"/>
</dbReference>
<sequence length="108" mass="11660">MVKISPLDNPHDIGRKESKIPSGIQYIGLALFVIAVATSGVYSLTEHWRRATFVLGTALLWLAVLRLTCDSKVLGVLSIRSRTFDVVYASAVGGAMVFLSYSIDSLGS</sequence>
<evidence type="ECO:0000256" key="1">
    <source>
        <dbReference type="SAM" id="Phobius"/>
    </source>
</evidence>
<dbReference type="InterPro" id="IPR021385">
    <property type="entry name" value="DUF3017"/>
</dbReference>
<keyword evidence="3" id="KW-1185">Reference proteome</keyword>
<gene>
    <name evidence="2" type="ORF">CBE74_02725</name>
</gene>
<reference evidence="2 3" key="4">
    <citation type="journal article" date="2020" name="PLoS ONE">
        <title>Taxonomic classification of strain PO100/5 shows a broader geographic distribution and genetic markers of the recently described Corynebacterium silvaticum.</title>
        <authorList>
            <person name="Viana M.V.C."/>
            <person name="Profeta R."/>
            <person name="da Silva A.L."/>
            <person name="Hurtado R."/>
            <person name="Cerqueira J.C."/>
            <person name="Ribeiro B.F.S."/>
            <person name="Almeida M.O."/>
            <person name="Morais-Rodrigues F."/>
            <person name="Soares S.C."/>
            <person name="Oliveira M."/>
            <person name="Tavares L."/>
            <person name="Figueiredo H."/>
            <person name="Wattam A.R."/>
            <person name="Barh D."/>
            <person name="Ghosh P."/>
            <person name="Silva A."/>
            <person name="Azevedo V."/>
        </authorList>
    </citation>
    <scope>NUCLEOTIDE SEQUENCE [LARGE SCALE GENOMIC DNA]</scope>
    <source>
        <strain evidence="2 3">PO100/5</strain>
    </source>
</reference>
<dbReference type="Pfam" id="PF11222">
    <property type="entry name" value="DUF3017"/>
    <property type="match status" value="1"/>
</dbReference>
<feature type="transmembrane region" description="Helical" evidence="1">
    <location>
        <begin position="86"/>
        <end position="103"/>
    </location>
</feature>